<dbReference type="Proteomes" id="UP000821865">
    <property type="component" value="Chromosome 2"/>
</dbReference>
<accession>A0ACB8DF27</accession>
<evidence type="ECO:0000313" key="1">
    <source>
        <dbReference type="EMBL" id="KAH7966684.1"/>
    </source>
</evidence>
<sequence length="923" mass="103601">MQAEERRQASKRRHNPHEGRESEIPSSSLHSLADMGLEGFLLRECHGQPFRCKFVSRGDAERTKTSSLTEATPFESCEELSNASSSDSQHLVFETTSEGRSLLELPRDVEESPETRFSATSNKEPVWAEADKHKATRTVVHRNTSERSRGIHETEMPRVRPSCPEELTIAALKTRRRKSGQLSMDDMLESFCRRRMPLTGRRTKIRPTLDLARATHSSLQEVRSTSLIDSPDIISSTERTCRDDVLAAVMFVAAVTSVLAVLLYLFTSIRDVGAPFKASRTCFSDACLRDAAFLDQLLSWNVVWPCDNFYMFVCRQWRNQFAATPLAGSVSADDDYVANAEEKMYAILEDRRQGSSLLQPLRDLMDKCMDVKRIQSDGWDPLLAFMSEASMVTFPMTPPTRPSLSAWKTAGQVLRRTGTSALLNVGIAANPRVLNEDIVLIAPPDMLTSNRVIDVNEAVRLYTDAVFSAVKALRKEFIPAAYTLGIVKFAGNLEKLCKLKPRERQSYQIARANTSSHLFTFVTEALRSSEPRAPRAGSDVLIQSPHLVYKIVKLVEDTELHTVFNYISLRLMIQTSPFIPQNDLTDFYGPLVLGKFQHSLPRWKLCLRVVEKTLFPLAYVSFLTNLSAHASPLKFHDAVSSAARELLHGVKTSPLFNALSRTAIQKMFVNTRFKVLAPPWIHDDALLRSYYQSLPTIKPTDTAFGSYVATFEHVFAHTASRDYSQQWSHSAFSTDCYYDGSVRTIFVPLLVFNITAGVDAAGDYAQVPRAAYRVVKCVLDMMFADANSTSGDESWLDLETRHRFEDAERCFGGSPHEVPLRARWFPKLTDALAMKFAFNTFRKATASSGKAWGLRLPNGKYLTNDQLFFVFLVLQACERSGDRQLAAKAGTTWNVVLRSYQDFHAALECPLGSSMNQAGHCSI</sequence>
<evidence type="ECO:0000313" key="2">
    <source>
        <dbReference type="Proteomes" id="UP000821865"/>
    </source>
</evidence>
<reference evidence="1" key="1">
    <citation type="submission" date="2020-05" db="EMBL/GenBank/DDBJ databases">
        <title>Large-scale comparative analyses of tick genomes elucidate their genetic diversity and vector capacities.</title>
        <authorList>
            <person name="Jia N."/>
            <person name="Wang J."/>
            <person name="Shi W."/>
            <person name="Du L."/>
            <person name="Sun Y."/>
            <person name="Zhan W."/>
            <person name="Jiang J."/>
            <person name="Wang Q."/>
            <person name="Zhang B."/>
            <person name="Ji P."/>
            <person name="Sakyi L.B."/>
            <person name="Cui X."/>
            <person name="Yuan T."/>
            <person name="Jiang B."/>
            <person name="Yang W."/>
            <person name="Lam T.T.-Y."/>
            <person name="Chang Q."/>
            <person name="Ding S."/>
            <person name="Wang X."/>
            <person name="Zhu J."/>
            <person name="Ruan X."/>
            <person name="Zhao L."/>
            <person name="Wei J."/>
            <person name="Que T."/>
            <person name="Du C."/>
            <person name="Cheng J."/>
            <person name="Dai P."/>
            <person name="Han X."/>
            <person name="Huang E."/>
            <person name="Gao Y."/>
            <person name="Liu J."/>
            <person name="Shao H."/>
            <person name="Ye R."/>
            <person name="Li L."/>
            <person name="Wei W."/>
            <person name="Wang X."/>
            <person name="Wang C."/>
            <person name="Yang T."/>
            <person name="Huo Q."/>
            <person name="Li W."/>
            <person name="Guo W."/>
            <person name="Chen H."/>
            <person name="Zhou L."/>
            <person name="Ni X."/>
            <person name="Tian J."/>
            <person name="Zhou Y."/>
            <person name="Sheng Y."/>
            <person name="Liu T."/>
            <person name="Pan Y."/>
            <person name="Xia L."/>
            <person name="Li J."/>
            <person name="Zhao F."/>
            <person name="Cao W."/>
        </authorList>
    </citation>
    <scope>NUCLEOTIDE SEQUENCE</scope>
    <source>
        <strain evidence="1">Dsil-2018</strain>
    </source>
</reference>
<gene>
    <name evidence="1" type="ORF">HPB49_018579</name>
</gene>
<keyword evidence="2" id="KW-1185">Reference proteome</keyword>
<dbReference type="EMBL" id="CM023471">
    <property type="protein sequence ID" value="KAH7966684.1"/>
    <property type="molecule type" value="Genomic_DNA"/>
</dbReference>
<protein>
    <submittedName>
        <fullName evidence="1">Uncharacterized protein</fullName>
    </submittedName>
</protein>
<organism evidence="1 2">
    <name type="scientific">Dermacentor silvarum</name>
    <name type="common">Tick</name>
    <dbReference type="NCBI Taxonomy" id="543639"/>
    <lineage>
        <taxon>Eukaryota</taxon>
        <taxon>Metazoa</taxon>
        <taxon>Ecdysozoa</taxon>
        <taxon>Arthropoda</taxon>
        <taxon>Chelicerata</taxon>
        <taxon>Arachnida</taxon>
        <taxon>Acari</taxon>
        <taxon>Parasitiformes</taxon>
        <taxon>Ixodida</taxon>
        <taxon>Ixodoidea</taxon>
        <taxon>Ixodidae</taxon>
        <taxon>Rhipicephalinae</taxon>
        <taxon>Dermacentor</taxon>
    </lineage>
</organism>
<name>A0ACB8DF27_DERSI</name>
<comment type="caution">
    <text evidence="1">The sequence shown here is derived from an EMBL/GenBank/DDBJ whole genome shotgun (WGS) entry which is preliminary data.</text>
</comment>
<proteinExistence type="predicted"/>